<dbReference type="GO" id="GO:0010494">
    <property type="term" value="C:cytoplasmic stress granule"/>
    <property type="evidence" value="ECO:0007669"/>
    <property type="project" value="TreeGrafter"/>
</dbReference>
<evidence type="ECO:0000313" key="5">
    <source>
        <dbReference type="EMBL" id="KAK7018987.1"/>
    </source>
</evidence>
<proteinExistence type="predicted"/>
<dbReference type="InterPro" id="IPR006630">
    <property type="entry name" value="La_HTH"/>
</dbReference>
<dbReference type="Proteomes" id="UP001362999">
    <property type="component" value="Unassembled WGS sequence"/>
</dbReference>
<feature type="compositionally biased region" description="Basic and acidic residues" evidence="3">
    <location>
        <begin position="390"/>
        <end position="400"/>
    </location>
</feature>
<feature type="compositionally biased region" description="Gly residues" evidence="3">
    <location>
        <begin position="401"/>
        <end position="413"/>
    </location>
</feature>
<dbReference type="InterPro" id="IPR036388">
    <property type="entry name" value="WH-like_DNA-bd_sf"/>
</dbReference>
<dbReference type="CDD" id="cd07323">
    <property type="entry name" value="LAM"/>
    <property type="match status" value="1"/>
</dbReference>
<evidence type="ECO:0000259" key="4">
    <source>
        <dbReference type="PROSITE" id="PS50961"/>
    </source>
</evidence>
<dbReference type="GO" id="GO:0005829">
    <property type="term" value="C:cytosol"/>
    <property type="evidence" value="ECO:0007669"/>
    <property type="project" value="TreeGrafter"/>
</dbReference>
<dbReference type="SMART" id="SM00715">
    <property type="entry name" value="LA"/>
    <property type="match status" value="1"/>
</dbReference>
<feature type="compositionally biased region" description="Pro residues" evidence="3">
    <location>
        <begin position="1124"/>
        <end position="1133"/>
    </location>
</feature>
<feature type="region of interest" description="Disordered" evidence="3">
    <location>
        <begin position="774"/>
        <end position="804"/>
    </location>
</feature>
<feature type="compositionally biased region" description="Basic and acidic residues" evidence="3">
    <location>
        <begin position="444"/>
        <end position="479"/>
    </location>
</feature>
<dbReference type="InterPro" id="IPR036390">
    <property type="entry name" value="WH_DNA-bd_sf"/>
</dbReference>
<feature type="compositionally biased region" description="Low complexity" evidence="3">
    <location>
        <begin position="351"/>
        <end position="370"/>
    </location>
</feature>
<name>A0AAW0B172_9AGAR</name>
<feature type="compositionally biased region" description="Low complexity" evidence="3">
    <location>
        <begin position="79"/>
        <end position="90"/>
    </location>
</feature>
<gene>
    <name evidence="5" type="ORF">R3P38DRAFT_1282945</name>
</gene>
<dbReference type="Pfam" id="PF05383">
    <property type="entry name" value="La"/>
    <property type="match status" value="1"/>
</dbReference>
<accession>A0AAW0B172</accession>
<feature type="region of interest" description="Disordered" evidence="3">
    <location>
        <begin position="646"/>
        <end position="726"/>
    </location>
</feature>
<feature type="region of interest" description="Disordered" evidence="3">
    <location>
        <begin position="194"/>
        <end position="540"/>
    </location>
</feature>
<feature type="compositionally biased region" description="Gly residues" evidence="3">
    <location>
        <begin position="1107"/>
        <end position="1117"/>
    </location>
</feature>
<feature type="region of interest" description="Disordered" evidence="3">
    <location>
        <begin position="979"/>
        <end position="1144"/>
    </location>
</feature>
<feature type="region of interest" description="Disordered" evidence="3">
    <location>
        <begin position="79"/>
        <end position="124"/>
    </location>
</feature>
<keyword evidence="1 2" id="KW-0694">RNA-binding</keyword>
<feature type="compositionally biased region" description="Basic and acidic residues" evidence="3">
    <location>
        <begin position="1045"/>
        <end position="1077"/>
    </location>
</feature>
<feature type="compositionally biased region" description="Low complexity" evidence="3">
    <location>
        <begin position="226"/>
        <end position="236"/>
    </location>
</feature>
<dbReference type="PANTHER" id="PTHR22792">
    <property type="entry name" value="LUPUS LA PROTEIN-RELATED"/>
    <property type="match status" value="1"/>
</dbReference>
<feature type="region of interest" description="Disordered" evidence="3">
    <location>
        <begin position="167"/>
        <end position="186"/>
    </location>
</feature>
<reference evidence="5 6" key="1">
    <citation type="journal article" date="2024" name="J Genomics">
        <title>Draft genome sequencing and assembly of Favolaschia claudopus CIRM-BRFM 2984 isolated from oak limbs.</title>
        <authorList>
            <person name="Navarro D."/>
            <person name="Drula E."/>
            <person name="Chaduli D."/>
            <person name="Cazenave R."/>
            <person name="Ahrendt S."/>
            <person name="Wang J."/>
            <person name="Lipzen A."/>
            <person name="Daum C."/>
            <person name="Barry K."/>
            <person name="Grigoriev I.V."/>
            <person name="Favel A."/>
            <person name="Rosso M.N."/>
            <person name="Martin F."/>
        </authorList>
    </citation>
    <scope>NUCLEOTIDE SEQUENCE [LARGE SCALE GENOMIC DNA]</scope>
    <source>
        <strain evidence="5 6">CIRM-BRFM 2984</strain>
    </source>
</reference>
<feature type="domain" description="HTH La-type RNA-binding" evidence="4">
    <location>
        <begin position="1196"/>
        <end position="1286"/>
    </location>
</feature>
<dbReference type="PROSITE" id="PS50961">
    <property type="entry name" value="HTH_LA"/>
    <property type="match status" value="1"/>
</dbReference>
<feature type="region of interest" description="Disordered" evidence="3">
    <location>
        <begin position="1"/>
        <end position="64"/>
    </location>
</feature>
<feature type="region of interest" description="Disordered" evidence="3">
    <location>
        <begin position="1289"/>
        <end position="1326"/>
    </location>
</feature>
<feature type="compositionally biased region" description="Low complexity" evidence="3">
    <location>
        <begin position="20"/>
        <end position="64"/>
    </location>
</feature>
<feature type="compositionally biased region" description="Low complexity" evidence="3">
    <location>
        <begin position="271"/>
        <end position="334"/>
    </location>
</feature>
<feature type="compositionally biased region" description="Low complexity" evidence="3">
    <location>
        <begin position="997"/>
        <end position="1017"/>
    </location>
</feature>
<dbReference type="GO" id="GO:0003723">
    <property type="term" value="F:RNA binding"/>
    <property type="evidence" value="ECO:0007669"/>
    <property type="project" value="UniProtKB-UniRule"/>
</dbReference>
<feature type="compositionally biased region" description="Low complexity" evidence="3">
    <location>
        <begin position="194"/>
        <end position="214"/>
    </location>
</feature>
<organism evidence="5 6">
    <name type="scientific">Favolaschia claudopus</name>
    <dbReference type="NCBI Taxonomy" id="2862362"/>
    <lineage>
        <taxon>Eukaryota</taxon>
        <taxon>Fungi</taxon>
        <taxon>Dikarya</taxon>
        <taxon>Basidiomycota</taxon>
        <taxon>Agaricomycotina</taxon>
        <taxon>Agaricomycetes</taxon>
        <taxon>Agaricomycetidae</taxon>
        <taxon>Agaricales</taxon>
        <taxon>Marasmiineae</taxon>
        <taxon>Mycenaceae</taxon>
        <taxon>Favolaschia</taxon>
    </lineage>
</organism>
<comment type="caution">
    <text evidence="5">The sequence shown here is derived from an EMBL/GenBank/DDBJ whole genome shotgun (WGS) entry which is preliminary data.</text>
</comment>
<evidence type="ECO:0000256" key="2">
    <source>
        <dbReference type="PROSITE-ProRule" id="PRU00332"/>
    </source>
</evidence>
<sequence length="1344" mass="142482">MSVSYADRAKRQNNPPPSRPTATASSSSSHPTTVSQSTSSTQSASASSSQPTPTVVAPVSTPAKPPVVNVWTLRAARLAAPPSVPPSRAAVPPPPPPRPEDDDVFVVRPRPRPGDPWPTIGRANGVVPQSTEAEIIKASHPSIPPARQHIQAIPPQAIGVVPQSTEVALTKASHPSSPPAPPLQRQHIPAIPPQAIIHPPSQSSQSQNANSSSSGQWSATKALAIPSNPNVNLVNPNPVPPNTRIPAGSTGIKPHQLSAQASTSAAKPADSLTTSTSAQNSNSNFARTASTSTTSSISASVSAPTVPSSSTSASMTASTSTSASSIPGSASMSAFPTPAESVSGAMSPAHGGSSMSMSVSVSGATSGVASPVRGVASGFTSGAVSGRASPSEERERERGESGGSANGSSGSGKGAKARKQWVAIPPQELQAAADQQRANLNGNVRERDARYPRERDGWVGSRDFRERERGRGGDYRERNFANGNGGRKGQSRSGTASRAESVVSGSHDREREALQVQPREPPAQQQQQPQQQLQTRQDMERPAISPIAQQNNDAWNYMPQQGQGYYAAPPPPPPHTHYYAPYAAYDGAAPNVHAQPYVPYWAPPPHVEMPKDGWVKDASVENGLGGGGGGYRMGNGNGNGNGWMAGPPNGGWWAAMPQPQPPMQVQAQQSNGSQVERTVPHQQENGSVPLESESQSQLQSQPQSTREEPPQERPPPPAESGAVSMSSSLSALGGFGARSGGGMTFGSVDAGLSSLAGSPPLSAGISQSSTMAAVASSSSTTTSPPPPSLPSSVSAPARESTWRTERVVWPTDPDWEALGGMPWRGSESGKKLAAAAAALSNSANGNGKPPVLAIGVSPRARERRLAEDPGLEVVDVTVAPGVFRGPWEFGTTREAERRNNVYYPYGTYGAGVGYGYDAHGQPMYGAYGHAYAPPPPPSMGDGMMPPHAQGMSMGMMGPPLQMMGMNGMGGYGMPAPAPAQMRGMHPANGVPMDREGGASSSSSAGGSAVNGNVNVNGGERRHGENNSDWDVSSPVRDYGYFTGRYGHDERNSYIPRGPRDSEQLASQQDERPPRDNEYPMGRPRRGSWNGGSYGYEPRGGYRRGRGFRGAYGRGYPRGGFQPQSRPPPPPPPVQHQQQPQQYEQQAPEFTITPPPHFTPLVPEGYYPNPSSYMPSYDYAQTSHHSAPVPTLRTQLSFPIDRLRHDILSQLEFYLSPDNMATDLYLRQQMDSKGWVRIDVLASFKRVQTKTSDLNLVRDVLALSKYAEIRGDWVRSTDGWEKFVLPTAQPSIVEPDPPTPASLLMQTDDKDVYSPAGDTDDLQEEEEDDVVFVMGREAWSPERPR</sequence>
<feature type="compositionally biased region" description="Low complexity" evidence="3">
    <location>
        <begin position="646"/>
        <end position="669"/>
    </location>
</feature>
<feature type="compositionally biased region" description="Acidic residues" evidence="3">
    <location>
        <begin position="1317"/>
        <end position="1326"/>
    </location>
</feature>
<dbReference type="EMBL" id="JAWWNJ010000045">
    <property type="protein sequence ID" value="KAK7018987.1"/>
    <property type="molecule type" value="Genomic_DNA"/>
</dbReference>
<dbReference type="GO" id="GO:0045727">
    <property type="term" value="P:positive regulation of translation"/>
    <property type="evidence" value="ECO:0007669"/>
    <property type="project" value="TreeGrafter"/>
</dbReference>
<protein>
    <recommendedName>
        <fullName evidence="4">HTH La-type RNA-binding domain-containing protein</fullName>
    </recommendedName>
</protein>
<evidence type="ECO:0000256" key="1">
    <source>
        <dbReference type="ARBA" id="ARBA00022884"/>
    </source>
</evidence>
<keyword evidence="6" id="KW-1185">Reference proteome</keyword>
<dbReference type="InterPro" id="IPR045180">
    <property type="entry name" value="La_dom_prot"/>
</dbReference>
<feature type="compositionally biased region" description="Low complexity" evidence="3">
    <location>
        <begin position="515"/>
        <end position="536"/>
    </location>
</feature>
<evidence type="ECO:0000256" key="3">
    <source>
        <dbReference type="SAM" id="MobiDB-lite"/>
    </source>
</evidence>
<dbReference type="SUPFAM" id="SSF46785">
    <property type="entry name" value="Winged helix' DNA-binding domain"/>
    <property type="match status" value="1"/>
</dbReference>
<feature type="compositionally biased region" description="Low complexity" evidence="3">
    <location>
        <begin position="689"/>
        <end position="704"/>
    </location>
</feature>
<feature type="compositionally biased region" description="Low complexity" evidence="3">
    <location>
        <begin position="1134"/>
        <end position="1144"/>
    </location>
</feature>
<evidence type="ECO:0000313" key="6">
    <source>
        <dbReference type="Proteomes" id="UP001362999"/>
    </source>
</evidence>
<feature type="compositionally biased region" description="Polar residues" evidence="3">
    <location>
        <begin position="670"/>
        <end position="686"/>
    </location>
</feature>
<dbReference type="Gene3D" id="1.10.10.10">
    <property type="entry name" value="Winged helix-like DNA-binding domain superfamily/Winged helix DNA-binding domain"/>
    <property type="match status" value="1"/>
</dbReference>
<dbReference type="PANTHER" id="PTHR22792:SF132">
    <property type="entry name" value="LA-RELATED PROTEIN 1"/>
    <property type="match status" value="1"/>
</dbReference>